<dbReference type="EMBL" id="AVPF01000009">
    <property type="protein sequence ID" value="KGX90203.1"/>
    <property type="molecule type" value="Genomic_DNA"/>
</dbReference>
<protein>
    <submittedName>
        <fullName evidence="1">Uncharacterized protein</fullName>
    </submittedName>
</protein>
<dbReference type="RefSeq" id="WP_027446274.1">
    <property type="nucleotide sequence ID" value="NZ_AULJ01000032.1"/>
</dbReference>
<gene>
    <name evidence="1" type="ORF">N783_01540</name>
</gene>
<proteinExistence type="predicted"/>
<sequence>MEEDWTTFSPLGLTLKYDYIEIDIPNNYGHVNIVDVEKQQIILELFIDLNKQEVKKSGSLEGYSIKEDDLIMEITGNVTYFIEEGISNP</sequence>
<keyword evidence="2" id="KW-1185">Reference proteome</keyword>
<dbReference type="OrthoDB" id="2972426at2"/>
<comment type="caution">
    <text evidence="1">The sequence shown here is derived from an EMBL/GenBank/DDBJ whole genome shotgun (WGS) entry which is preliminary data.</text>
</comment>
<name>A0A0A5GG52_9BACI</name>
<reference evidence="1 2" key="1">
    <citation type="submission" date="2013-08" db="EMBL/GenBank/DDBJ databases">
        <authorList>
            <person name="Huang J."/>
            <person name="Wang G."/>
        </authorList>
    </citation>
    <scope>NUCLEOTIDE SEQUENCE [LARGE SCALE GENOMIC DNA]</scope>
    <source>
        <strain evidence="1 2">BH030004</strain>
    </source>
</reference>
<evidence type="ECO:0000313" key="1">
    <source>
        <dbReference type="EMBL" id="KGX90203.1"/>
    </source>
</evidence>
<organism evidence="1 2">
    <name type="scientific">Pontibacillus marinus BH030004 = DSM 16465</name>
    <dbReference type="NCBI Taxonomy" id="1385511"/>
    <lineage>
        <taxon>Bacteria</taxon>
        <taxon>Bacillati</taxon>
        <taxon>Bacillota</taxon>
        <taxon>Bacilli</taxon>
        <taxon>Bacillales</taxon>
        <taxon>Bacillaceae</taxon>
        <taxon>Pontibacillus</taxon>
    </lineage>
</organism>
<dbReference type="Proteomes" id="UP000030403">
    <property type="component" value="Unassembled WGS sequence"/>
</dbReference>
<dbReference type="STRING" id="1385511.GCA_000425225_02586"/>
<dbReference type="AlphaFoldDB" id="A0A0A5GG52"/>
<evidence type="ECO:0000313" key="2">
    <source>
        <dbReference type="Proteomes" id="UP000030403"/>
    </source>
</evidence>
<accession>A0A0A5GG52</accession>